<reference evidence="3" key="2">
    <citation type="submission" date="2015-01" db="EMBL/GenBank/DDBJ databases">
        <title>Evolutionary Origins and Diversification of the Mycorrhizal Mutualists.</title>
        <authorList>
            <consortium name="DOE Joint Genome Institute"/>
            <consortium name="Mycorrhizal Genomics Consortium"/>
            <person name="Kohler A."/>
            <person name="Kuo A."/>
            <person name="Nagy L.G."/>
            <person name="Floudas D."/>
            <person name="Copeland A."/>
            <person name="Barry K.W."/>
            <person name="Cichocki N."/>
            <person name="Veneault-Fourrey C."/>
            <person name="LaButti K."/>
            <person name="Lindquist E.A."/>
            <person name="Lipzen A."/>
            <person name="Lundell T."/>
            <person name="Morin E."/>
            <person name="Murat C."/>
            <person name="Riley R."/>
            <person name="Ohm R."/>
            <person name="Sun H."/>
            <person name="Tunlid A."/>
            <person name="Henrissat B."/>
            <person name="Grigoriev I.V."/>
            <person name="Hibbett D.S."/>
            <person name="Martin F."/>
        </authorList>
    </citation>
    <scope>NUCLEOTIDE SEQUENCE [LARGE SCALE GENOMIC DNA]</scope>
    <source>
        <strain evidence="3">F 1598</strain>
    </source>
</reference>
<dbReference type="AlphaFoldDB" id="A0A0C3AD25"/>
<sequence length="197" mass="21667">MTSGAKLVGGVQEGRMQHVYVRSPIPGNGGDRGFSGEDLRSSRRMMIYDPIHGPLLASYDFRLLTKENDLSSAEFSGMTDISDFHNGERGDGLDRSTPSDWSRSEVSAFSSECLSTFPRFIIGLLDCLLQPIMTSGAKLVGGVREGRMQHVYVHSPSPGSINGGDRGFSGEDLRSSRRMTSGESRQQQRKLAMIIRY</sequence>
<gene>
    <name evidence="2" type="ORF">PILCRDRAFT_93757</name>
</gene>
<dbReference type="Proteomes" id="UP000054166">
    <property type="component" value="Unassembled WGS sequence"/>
</dbReference>
<organism evidence="2 3">
    <name type="scientific">Piloderma croceum (strain F 1598)</name>
    <dbReference type="NCBI Taxonomy" id="765440"/>
    <lineage>
        <taxon>Eukaryota</taxon>
        <taxon>Fungi</taxon>
        <taxon>Dikarya</taxon>
        <taxon>Basidiomycota</taxon>
        <taxon>Agaricomycotina</taxon>
        <taxon>Agaricomycetes</taxon>
        <taxon>Agaricomycetidae</taxon>
        <taxon>Atheliales</taxon>
        <taxon>Atheliaceae</taxon>
        <taxon>Piloderma</taxon>
    </lineage>
</organism>
<dbReference type="HOGENOM" id="CLU_1384635_0_0_1"/>
<protein>
    <submittedName>
        <fullName evidence="2">Uncharacterized protein</fullName>
    </submittedName>
</protein>
<evidence type="ECO:0000313" key="3">
    <source>
        <dbReference type="Proteomes" id="UP000054166"/>
    </source>
</evidence>
<name>A0A0C3AD25_PILCF</name>
<reference evidence="2 3" key="1">
    <citation type="submission" date="2014-04" db="EMBL/GenBank/DDBJ databases">
        <authorList>
            <consortium name="DOE Joint Genome Institute"/>
            <person name="Kuo A."/>
            <person name="Tarkka M."/>
            <person name="Buscot F."/>
            <person name="Kohler A."/>
            <person name="Nagy L.G."/>
            <person name="Floudas D."/>
            <person name="Copeland A."/>
            <person name="Barry K.W."/>
            <person name="Cichocki N."/>
            <person name="Veneault-Fourrey C."/>
            <person name="LaButti K."/>
            <person name="Lindquist E.A."/>
            <person name="Lipzen A."/>
            <person name="Lundell T."/>
            <person name="Morin E."/>
            <person name="Murat C."/>
            <person name="Sun H."/>
            <person name="Tunlid A."/>
            <person name="Henrissat B."/>
            <person name="Grigoriev I.V."/>
            <person name="Hibbett D.S."/>
            <person name="Martin F."/>
            <person name="Nordberg H.P."/>
            <person name="Cantor M.N."/>
            <person name="Hua S.X."/>
        </authorList>
    </citation>
    <scope>NUCLEOTIDE SEQUENCE [LARGE SCALE GENOMIC DNA]</scope>
    <source>
        <strain evidence="2 3">F 1598</strain>
    </source>
</reference>
<dbReference type="InParanoid" id="A0A0C3AD25"/>
<evidence type="ECO:0000256" key="1">
    <source>
        <dbReference type="SAM" id="MobiDB-lite"/>
    </source>
</evidence>
<proteinExistence type="predicted"/>
<dbReference type="EMBL" id="KN833237">
    <property type="protein sequence ID" value="KIM71673.1"/>
    <property type="molecule type" value="Genomic_DNA"/>
</dbReference>
<feature type="region of interest" description="Disordered" evidence="1">
    <location>
        <begin position="155"/>
        <end position="186"/>
    </location>
</feature>
<evidence type="ECO:0000313" key="2">
    <source>
        <dbReference type="EMBL" id="KIM71673.1"/>
    </source>
</evidence>
<keyword evidence="3" id="KW-1185">Reference proteome</keyword>
<accession>A0A0C3AD25</accession>